<keyword evidence="2" id="KW-0472">Membrane</keyword>
<dbReference type="EMBL" id="FTMS01000010">
    <property type="protein sequence ID" value="SIQ54641.1"/>
    <property type="molecule type" value="Genomic_DNA"/>
</dbReference>
<keyword evidence="4" id="KW-0808">Transferase</keyword>
<dbReference type="GO" id="GO:0016301">
    <property type="term" value="F:kinase activity"/>
    <property type="evidence" value="ECO:0007669"/>
    <property type="project" value="UniProtKB-KW"/>
</dbReference>
<sequence>MGKLAQEANRPLQETISRNLGIIVGLFFLASVLIDLSVYGFEVLVSPAFRLRQVMLFLGLFYLLLALIDHSLVRYLQVGVLFLISYAMVLFPSRAYNIPPYLVMSAALLAAHKMQLLGRNTTRFLGTQVIIAITLVFLAGALHGAALHQSMHLVVVVILCFATLYVFFEGEIAELRKERDHLNEQTLDLRPVAELGENISGVVHDFKGDVAGIYALAQIEEISGNSRVAQKLKRYGDRLNRRTNAILYVATARDREEPEVVHLQELLENTTYYFWGVKNAVRHEVKCSIQGNSQAAVQACRSTLLVIFENILKNSIEATEGRPDREIRITVTEVEEESSMVQVTIWNSGWPLPFGDGEVVDVRRDGFFQRGRSGKSGGSGMGMMNVIRALERLGAEMTMQDVPDGVESQVIIPRITLESRQADQAGQGQENRNQPERTQASQSNRAD</sequence>
<gene>
    <name evidence="4" type="ORF">SAMN05920897_110116</name>
</gene>
<keyword evidence="5" id="KW-1185">Reference proteome</keyword>
<keyword evidence="2" id="KW-1133">Transmembrane helix</keyword>
<evidence type="ECO:0000256" key="1">
    <source>
        <dbReference type="SAM" id="MobiDB-lite"/>
    </source>
</evidence>
<dbReference type="InterPro" id="IPR036890">
    <property type="entry name" value="HATPase_C_sf"/>
</dbReference>
<feature type="transmembrane region" description="Helical" evidence="2">
    <location>
        <begin position="20"/>
        <end position="39"/>
    </location>
</feature>
<name>A0A1N6TMX6_9SPIO</name>
<feature type="transmembrane region" description="Helical" evidence="2">
    <location>
        <begin position="75"/>
        <end position="92"/>
    </location>
</feature>
<dbReference type="STRING" id="159291.SAMN05920897_110116"/>
<keyword evidence="2" id="KW-0812">Transmembrane</keyword>
<dbReference type="InterPro" id="IPR003594">
    <property type="entry name" value="HATPase_dom"/>
</dbReference>
<evidence type="ECO:0000313" key="4">
    <source>
        <dbReference type="EMBL" id="SIQ54641.1"/>
    </source>
</evidence>
<dbReference type="OrthoDB" id="9909534at2"/>
<dbReference type="Gene3D" id="3.30.565.10">
    <property type="entry name" value="Histidine kinase-like ATPase, C-terminal domain"/>
    <property type="match status" value="1"/>
</dbReference>
<feature type="region of interest" description="Disordered" evidence="1">
    <location>
        <begin position="419"/>
        <end position="447"/>
    </location>
</feature>
<proteinExistence type="predicted"/>
<evidence type="ECO:0000259" key="3">
    <source>
        <dbReference type="SMART" id="SM00387"/>
    </source>
</evidence>
<keyword evidence="4" id="KW-0418">Kinase</keyword>
<reference evidence="4 5" key="1">
    <citation type="submission" date="2017-01" db="EMBL/GenBank/DDBJ databases">
        <authorList>
            <person name="Mah S.A."/>
            <person name="Swanson W.J."/>
            <person name="Moy G.W."/>
            <person name="Vacquier V.D."/>
        </authorList>
    </citation>
    <scope>NUCLEOTIDE SEQUENCE [LARGE SCALE GENOMIC DNA]</scope>
    <source>
        <strain evidence="4 5">ASpG1</strain>
    </source>
</reference>
<dbReference type="Proteomes" id="UP000186400">
    <property type="component" value="Unassembled WGS sequence"/>
</dbReference>
<protein>
    <submittedName>
        <fullName evidence="4">Signal transduction histidine kinase</fullName>
    </submittedName>
</protein>
<evidence type="ECO:0000313" key="5">
    <source>
        <dbReference type="Proteomes" id="UP000186400"/>
    </source>
</evidence>
<feature type="domain" description="Histidine kinase/HSP90-like ATPase" evidence="3">
    <location>
        <begin position="299"/>
        <end position="416"/>
    </location>
</feature>
<organism evidence="4 5">
    <name type="scientific">Alkalispirochaeta americana</name>
    <dbReference type="NCBI Taxonomy" id="159291"/>
    <lineage>
        <taxon>Bacteria</taxon>
        <taxon>Pseudomonadati</taxon>
        <taxon>Spirochaetota</taxon>
        <taxon>Spirochaetia</taxon>
        <taxon>Spirochaetales</taxon>
        <taxon>Spirochaetaceae</taxon>
        <taxon>Alkalispirochaeta</taxon>
    </lineage>
</organism>
<dbReference type="AlphaFoldDB" id="A0A1N6TMX6"/>
<feature type="transmembrane region" description="Helical" evidence="2">
    <location>
        <begin position="151"/>
        <end position="168"/>
    </location>
</feature>
<feature type="transmembrane region" description="Helical" evidence="2">
    <location>
        <begin position="124"/>
        <end position="145"/>
    </location>
</feature>
<accession>A0A1N6TMX6</accession>
<dbReference type="RefSeq" id="WP_076488949.1">
    <property type="nucleotide sequence ID" value="NZ_FTMS01000010.1"/>
</dbReference>
<evidence type="ECO:0000256" key="2">
    <source>
        <dbReference type="SAM" id="Phobius"/>
    </source>
</evidence>
<feature type="transmembrane region" description="Helical" evidence="2">
    <location>
        <begin position="51"/>
        <end position="68"/>
    </location>
</feature>
<dbReference type="SUPFAM" id="SSF55874">
    <property type="entry name" value="ATPase domain of HSP90 chaperone/DNA topoisomerase II/histidine kinase"/>
    <property type="match status" value="1"/>
</dbReference>
<dbReference type="Pfam" id="PF02518">
    <property type="entry name" value="HATPase_c"/>
    <property type="match status" value="1"/>
</dbReference>
<dbReference type="SMART" id="SM00387">
    <property type="entry name" value="HATPase_c"/>
    <property type="match status" value="1"/>
</dbReference>